<dbReference type="AlphaFoldDB" id="A0A5Q2TDJ8"/>
<proteinExistence type="predicted"/>
<dbReference type="KEGG" id="grc:GI584_01495"/>
<dbReference type="Pfam" id="PF03992">
    <property type="entry name" value="ABM"/>
    <property type="match status" value="1"/>
</dbReference>
<keyword evidence="2" id="KW-0503">Monooxygenase</keyword>
<evidence type="ECO:0000259" key="1">
    <source>
        <dbReference type="PROSITE" id="PS51725"/>
    </source>
</evidence>
<dbReference type="InterPro" id="IPR007138">
    <property type="entry name" value="ABM_dom"/>
</dbReference>
<dbReference type="Proteomes" id="UP000339690">
    <property type="component" value="Chromosome"/>
</dbReference>
<keyword evidence="2" id="KW-0560">Oxidoreductase</keyword>
<dbReference type="SUPFAM" id="SSF54909">
    <property type="entry name" value="Dimeric alpha+beta barrel"/>
    <property type="match status" value="1"/>
</dbReference>
<feature type="domain" description="ABM" evidence="1">
    <location>
        <begin position="2"/>
        <end position="95"/>
    </location>
</feature>
<reference evidence="2 3" key="1">
    <citation type="submission" date="2019-11" db="EMBL/GenBank/DDBJ databases">
        <title>Gracilibacillus salitolerans sp. nov., a moderate halophile isolated from a saline soil in northwest China.</title>
        <authorList>
            <person name="Gan L."/>
        </authorList>
    </citation>
    <scope>NUCLEOTIDE SEQUENCE [LARGE SCALE GENOMIC DNA]</scope>
    <source>
        <strain evidence="2 3">SCU50</strain>
    </source>
</reference>
<gene>
    <name evidence="2" type="ORF">GI584_01495</name>
</gene>
<name>A0A5Q2TDJ8_9BACI</name>
<accession>A0A5Q2TDJ8</accession>
<dbReference type="Gene3D" id="3.30.70.100">
    <property type="match status" value="1"/>
</dbReference>
<dbReference type="PROSITE" id="PS51725">
    <property type="entry name" value="ABM"/>
    <property type="match status" value="1"/>
</dbReference>
<organism evidence="2 3">
    <name type="scientific">Gracilibacillus salitolerans</name>
    <dbReference type="NCBI Taxonomy" id="2663022"/>
    <lineage>
        <taxon>Bacteria</taxon>
        <taxon>Bacillati</taxon>
        <taxon>Bacillota</taxon>
        <taxon>Bacilli</taxon>
        <taxon>Bacillales</taxon>
        <taxon>Bacillaceae</taxon>
        <taxon>Gracilibacillus</taxon>
    </lineage>
</organism>
<dbReference type="EMBL" id="CP045915">
    <property type="protein sequence ID" value="QGH32809.1"/>
    <property type="molecule type" value="Genomic_DNA"/>
</dbReference>
<sequence length="96" mass="10958">MIMIAGKLYVAPEYRAKYLESLEEFIRHTRSKKGCLDFILAADPIEAGRVNLLEQWEKEEDLKQHQATANPPEPVTPIISEDVKKYEISKSGPVFP</sequence>
<dbReference type="InterPro" id="IPR011008">
    <property type="entry name" value="Dimeric_a/b-barrel"/>
</dbReference>
<keyword evidence="3" id="KW-1185">Reference proteome</keyword>
<dbReference type="RefSeq" id="WP_153789989.1">
    <property type="nucleotide sequence ID" value="NZ_CP045915.1"/>
</dbReference>
<evidence type="ECO:0000313" key="2">
    <source>
        <dbReference type="EMBL" id="QGH32809.1"/>
    </source>
</evidence>
<protein>
    <submittedName>
        <fullName evidence="2">Antibiotic biosynthesis monooxygenase</fullName>
    </submittedName>
</protein>
<evidence type="ECO:0000313" key="3">
    <source>
        <dbReference type="Proteomes" id="UP000339690"/>
    </source>
</evidence>
<dbReference type="GO" id="GO:0004497">
    <property type="term" value="F:monooxygenase activity"/>
    <property type="evidence" value="ECO:0007669"/>
    <property type="project" value="UniProtKB-KW"/>
</dbReference>